<comment type="caution">
    <text evidence="3">The sequence shown here is derived from an EMBL/GenBank/DDBJ whole genome shotgun (WGS) entry which is preliminary data.</text>
</comment>
<keyword evidence="1" id="KW-1133">Transmembrane helix</keyword>
<reference evidence="3 4" key="1">
    <citation type="submission" date="2019-09" db="EMBL/GenBank/DDBJ databases">
        <title>Phylogeny of genus Pseudoclavibacter and closely related genus.</title>
        <authorList>
            <person name="Li Y."/>
        </authorList>
    </citation>
    <scope>NUCLEOTIDE SEQUENCE [LARGE SCALE GENOMIC DNA]</scope>
    <source>
        <strain evidence="3 4">DSM 23821</strain>
    </source>
</reference>
<feature type="domain" description="Putative Flp pilus-assembly TadG-like N-terminal" evidence="2">
    <location>
        <begin position="18"/>
        <end position="62"/>
    </location>
</feature>
<evidence type="ECO:0000313" key="4">
    <source>
        <dbReference type="Proteomes" id="UP000467240"/>
    </source>
</evidence>
<evidence type="ECO:0000313" key="3">
    <source>
        <dbReference type="EMBL" id="KAB1660303.1"/>
    </source>
</evidence>
<evidence type="ECO:0000259" key="2">
    <source>
        <dbReference type="Pfam" id="PF13400"/>
    </source>
</evidence>
<dbReference type="Pfam" id="PF13400">
    <property type="entry name" value="Tad"/>
    <property type="match status" value="1"/>
</dbReference>
<proteinExistence type="predicted"/>
<accession>A0A7J5C2M5</accession>
<keyword evidence="4" id="KW-1185">Reference proteome</keyword>
<sequence>MRGLMMRVSQLRRQPERGSVQLFLILTVVTLVVVVGLVVDGGGKVQLATDAQHVASSAARAATNAISAETVAGHALSIDALLATQVAEDYIENADMTGTVSVDGATITVTTEAVYATRFVSLIGISTLTVSGTATASLIDGPTG</sequence>
<evidence type="ECO:0000256" key="1">
    <source>
        <dbReference type="SAM" id="Phobius"/>
    </source>
</evidence>
<feature type="transmembrane region" description="Helical" evidence="1">
    <location>
        <begin position="20"/>
        <end position="39"/>
    </location>
</feature>
<dbReference type="AlphaFoldDB" id="A0A7J5C2M5"/>
<organism evidence="3 4">
    <name type="scientific">Pseudoclavibacter chungangensis</name>
    <dbReference type="NCBI Taxonomy" id="587635"/>
    <lineage>
        <taxon>Bacteria</taxon>
        <taxon>Bacillati</taxon>
        <taxon>Actinomycetota</taxon>
        <taxon>Actinomycetes</taxon>
        <taxon>Micrococcales</taxon>
        <taxon>Microbacteriaceae</taxon>
        <taxon>Pseudoclavibacter</taxon>
    </lineage>
</organism>
<gene>
    <name evidence="3" type="ORF">F8O01_02955</name>
</gene>
<dbReference type="EMBL" id="WBJZ01000003">
    <property type="protein sequence ID" value="KAB1660303.1"/>
    <property type="molecule type" value="Genomic_DNA"/>
</dbReference>
<dbReference type="OrthoDB" id="5125895at2"/>
<dbReference type="RefSeq" id="WP_158039403.1">
    <property type="nucleotide sequence ID" value="NZ_JACCFV010000001.1"/>
</dbReference>
<keyword evidence="1" id="KW-0812">Transmembrane</keyword>
<name>A0A7J5C2M5_9MICO</name>
<protein>
    <recommendedName>
        <fullName evidence="2">Putative Flp pilus-assembly TadG-like N-terminal domain-containing protein</fullName>
    </recommendedName>
</protein>
<dbReference type="Proteomes" id="UP000467240">
    <property type="component" value="Unassembled WGS sequence"/>
</dbReference>
<keyword evidence="1" id="KW-0472">Membrane</keyword>
<dbReference type="InterPro" id="IPR028087">
    <property type="entry name" value="Tad_N"/>
</dbReference>